<evidence type="ECO:0000256" key="1">
    <source>
        <dbReference type="ARBA" id="ARBA00023172"/>
    </source>
</evidence>
<evidence type="ECO:0000313" key="2">
    <source>
        <dbReference type="EMBL" id="CAI3998705.1"/>
    </source>
</evidence>
<sequence>MQNFLLSIAFREAGTILAKWADEVRVKLDGGKTNYNLETNRNHYRTGDRVCPVESVIQLFQKFLKRYLCDCEAAEPLFRTPSGEGVQKEAIQMLLKEAACQCGVGGTIGSHSLRFGGASALWTAFKDASVVRRFGRWASDAFHSYLWEDREYSRGMAASMLRADLAPT</sequence>
<dbReference type="InterPro" id="IPR011010">
    <property type="entry name" value="DNA_brk_join_enz"/>
</dbReference>
<dbReference type="GO" id="GO:0015074">
    <property type="term" value="P:DNA integration"/>
    <property type="evidence" value="ECO:0007669"/>
    <property type="project" value="InterPro"/>
</dbReference>
<keyword evidence="4" id="KW-1185">Reference proteome</keyword>
<dbReference type="AlphaFoldDB" id="A0A9P1G5M0"/>
<reference evidence="3 4" key="2">
    <citation type="submission" date="2024-05" db="EMBL/GenBank/DDBJ databases">
        <authorList>
            <person name="Chen Y."/>
            <person name="Shah S."/>
            <person name="Dougan E. K."/>
            <person name="Thang M."/>
            <person name="Chan C."/>
        </authorList>
    </citation>
    <scope>NUCLEOTIDE SEQUENCE [LARGE SCALE GENOMIC DNA]</scope>
</reference>
<dbReference type="EMBL" id="CAMXCT010002527">
    <property type="protein sequence ID" value="CAI3998705.1"/>
    <property type="molecule type" value="Genomic_DNA"/>
</dbReference>
<dbReference type="InterPro" id="IPR013762">
    <property type="entry name" value="Integrase-like_cat_sf"/>
</dbReference>
<dbReference type="EMBL" id="CAMXCT020002527">
    <property type="protein sequence ID" value="CAL1152080.1"/>
    <property type="molecule type" value="Genomic_DNA"/>
</dbReference>
<dbReference type="Proteomes" id="UP001152797">
    <property type="component" value="Unassembled WGS sequence"/>
</dbReference>
<dbReference type="SUPFAM" id="SSF56349">
    <property type="entry name" value="DNA breaking-rejoining enzymes"/>
    <property type="match status" value="1"/>
</dbReference>
<keyword evidence="1" id="KW-0233">DNA recombination</keyword>
<dbReference type="EMBL" id="CAMXCT030002527">
    <property type="protein sequence ID" value="CAL4786017.1"/>
    <property type="molecule type" value="Genomic_DNA"/>
</dbReference>
<gene>
    <name evidence="2" type="ORF">C1SCF055_LOCUS24980</name>
</gene>
<name>A0A9P1G5M0_9DINO</name>
<dbReference type="Gene3D" id="1.10.443.10">
    <property type="entry name" value="Intergrase catalytic core"/>
    <property type="match status" value="1"/>
</dbReference>
<protein>
    <submittedName>
        <fullName evidence="3">J domain-containing protein</fullName>
    </submittedName>
</protein>
<dbReference type="GO" id="GO:0006310">
    <property type="term" value="P:DNA recombination"/>
    <property type="evidence" value="ECO:0007669"/>
    <property type="project" value="UniProtKB-KW"/>
</dbReference>
<proteinExistence type="predicted"/>
<accession>A0A9P1G5M0</accession>
<reference evidence="2" key="1">
    <citation type="submission" date="2022-10" db="EMBL/GenBank/DDBJ databases">
        <authorList>
            <person name="Chen Y."/>
            <person name="Dougan E. K."/>
            <person name="Chan C."/>
            <person name="Rhodes N."/>
            <person name="Thang M."/>
        </authorList>
    </citation>
    <scope>NUCLEOTIDE SEQUENCE</scope>
</reference>
<evidence type="ECO:0000313" key="4">
    <source>
        <dbReference type="Proteomes" id="UP001152797"/>
    </source>
</evidence>
<evidence type="ECO:0000313" key="3">
    <source>
        <dbReference type="EMBL" id="CAL4786017.1"/>
    </source>
</evidence>
<dbReference type="GO" id="GO:0003677">
    <property type="term" value="F:DNA binding"/>
    <property type="evidence" value="ECO:0007669"/>
    <property type="project" value="InterPro"/>
</dbReference>
<dbReference type="OrthoDB" id="423651at2759"/>
<comment type="caution">
    <text evidence="2">The sequence shown here is derived from an EMBL/GenBank/DDBJ whole genome shotgun (WGS) entry which is preliminary data.</text>
</comment>
<organism evidence="2">
    <name type="scientific">Cladocopium goreaui</name>
    <dbReference type="NCBI Taxonomy" id="2562237"/>
    <lineage>
        <taxon>Eukaryota</taxon>
        <taxon>Sar</taxon>
        <taxon>Alveolata</taxon>
        <taxon>Dinophyceae</taxon>
        <taxon>Suessiales</taxon>
        <taxon>Symbiodiniaceae</taxon>
        <taxon>Cladocopium</taxon>
    </lineage>
</organism>